<dbReference type="EMBL" id="VYSA01000001">
    <property type="protein sequence ID" value="KAA9111509.1"/>
    <property type="molecule type" value="Genomic_DNA"/>
</dbReference>
<dbReference type="AlphaFoldDB" id="A0A5J5J7R2"/>
<evidence type="ECO:0000313" key="1">
    <source>
        <dbReference type="EMBL" id="KAA9111509.1"/>
    </source>
</evidence>
<evidence type="ECO:0000313" key="2">
    <source>
        <dbReference type="Proteomes" id="UP000325827"/>
    </source>
</evidence>
<protein>
    <recommendedName>
        <fullName evidence="3">4'-phosphopantetheinyl transferase superfamily protein</fullName>
    </recommendedName>
</protein>
<keyword evidence="2" id="KW-1185">Reference proteome</keyword>
<gene>
    <name evidence="1" type="ORF">F6B43_08070</name>
</gene>
<dbReference type="OrthoDB" id="5060176at2"/>
<evidence type="ECO:0008006" key="3">
    <source>
        <dbReference type="Google" id="ProtNLM"/>
    </source>
</evidence>
<accession>A0A5J5J7R2</accession>
<name>A0A5J5J7R2_9MICO</name>
<proteinExistence type="predicted"/>
<comment type="caution">
    <text evidence="1">The sequence shown here is derived from an EMBL/GenBank/DDBJ whole genome shotgun (WGS) entry which is preliminary data.</text>
</comment>
<dbReference type="Proteomes" id="UP000325827">
    <property type="component" value="Unassembled WGS sequence"/>
</dbReference>
<sequence>MTMESVLLDAPQGITARLGWDPKLTVHDRRRMLARELVADQRGVDEKTVLVEREAPNQFGHHTHLIAMEGTEELPILISTASFRTATVVAISDPSIPVGLDIRDMHPDDATLHEMTRHSHLLEGSDTNALLAHWTKVQAVREADGRGVRVKADYVRLDPARHRGWVPDRRVYYEIADMSRDAWIITIAYGAFPH</sequence>
<reference evidence="2" key="1">
    <citation type="submission" date="2019-09" db="EMBL/GenBank/DDBJ databases">
        <title>Mumia zhuanghuii sp. nov. isolated from the intestinal contents of plateau pika (Ochotona curzoniae) in the Qinghai-Tibet plateau of China.</title>
        <authorList>
            <person name="Tian Z."/>
        </authorList>
    </citation>
    <scope>NUCLEOTIDE SEQUENCE [LARGE SCALE GENOMIC DNA]</scope>
    <source>
        <strain evidence="2">JCM 30598</strain>
    </source>
</reference>
<organism evidence="1 2">
    <name type="scientific">Microbacterium rhizomatis</name>
    <dbReference type="NCBI Taxonomy" id="1631477"/>
    <lineage>
        <taxon>Bacteria</taxon>
        <taxon>Bacillati</taxon>
        <taxon>Actinomycetota</taxon>
        <taxon>Actinomycetes</taxon>
        <taxon>Micrococcales</taxon>
        <taxon>Microbacteriaceae</taxon>
        <taxon>Microbacterium</taxon>
    </lineage>
</organism>